<name>A0A6H5H0E1_9HEMI</name>
<organism evidence="3 4">
    <name type="scientific">Nesidiocoris tenuis</name>
    <dbReference type="NCBI Taxonomy" id="355587"/>
    <lineage>
        <taxon>Eukaryota</taxon>
        <taxon>Metazoa</taxon>
        <taxon>Ecdysozoa</taxon>
        <taxon>Arthropoda</taxon>
        <taxon>Hexapoda</taxon>
        <taxon>Insecta</taxon>
        <taxon>Pterygota</taxon>
        <taxon>Neoptera</taxon>
        <taxon>Paraneoptera</taxon>
        <taxon>Hemiptera</taxon>
        <taxon>Heteroptera</taxon>
        <taxon>Panheteroptera</taxon>
        <taxon>Cimicomorpha</taxon>
        <taxon>Miridae</taxon>
        <taxon>Dicyphina</taxon>
        <taxon>Nesidiocoris</taxon>
    </lineage>
</organism>
<evidence type="ECO:0000313" key="4">
    <source>
        <dbReference type="Proteomes" id="UP000479000"/>
    </source>
</evidence>
<dbReference type="OrthoDB" id="10250600at2759"/>
<protein>
    <recommendedName>
        <fullName evidence="2">26S proteasome non-ATPase regulatory subunit 5</fullName>
    </recommendedName>
</protein>
<dbReference type="PANTHER" id="PTHR13554:SF10">
    <property type="entry name" value="26S PROTEASOME NON-ATPASE REGULATORY SUBUNIT 5"/>
    <property type="match status" value="1"/>
</dbReference>
<dbReference type="GO" id="GO:0005829">
    <property type="term" value="C:cytosol"/>
    <property type="evidence" value="ECO:0007669"/>
    <property type="project" value="TreeGrafter"/>
</dbReference>
<dbReference type="SUPFAM" id="SSF48371">
    <property type="entry name" value="ARM repeat"/>
    <property type="match status" value="1"/>
</dbReference>
<dbReference type="EMBL" id="CADCXU010023046">
    <property type="protein sequence ID" value="CAB0010518.1"/>
    <property type="molecule type" value="Genomic_DNA"/>
</dbReference>
<dbReference type="PANTHER" id="PTHR13554">
    <property type="entry name" value="26S PROTEASOME NON-ATPASE REGULATORY SUBUNIT 5-RELATED"/>
    <property type="match status" value="1"/>
</dbReference>
<sequence>MTAGNILDEVSPLFTNVKNGVAVEENLDKLKWKLKTSTKEDLKFVATRFKADNLLGALNTENESQLSMTCDVLQLLFSGLPAEILLDDNYTTYIRRCLAHSHSSVKRLGLDELNRHVNDSKLLTLFSSNGEDELLLLVIDCLCDEDTAVGVRATKFIAQLGKNGAGRSLICQLHFAQKVIEMTRLSQTYQIRLNEIVHSRKGFVTSDWCGTLFYFQSPLWVKGTSPGVARVYAHRLPSCVISVCYLPKSGSYCSSCAACGSSADPEHICRYRPGWRTLEPIGPPVGYWDVMCWMSKTEPQSHLTGGF</sequence>
<keyword evidence="4" id="KW-1185">Reference proteome</keyword>
<evidence type="ECO:0000313" key="3">
    <source>
        <dbReference type="EMBL" id="CAB0010518.1"/>
    </source>
</evidence>
<evidence type="ECO:0000256" key="2">
    <source>
        <dbReference type="ARBA" id="ARBA00014933"/>
    </source>
</evidence>
<reference evidence="3 4" key="1">
    <citation type="submission" date="2020-02" db="EMBL/GenBank/DDBJ databases">
        <authorList>
            <person name="Ferguson B K."/>
        </authorList>
    </citation>
    <scope>NUCLEOTIDE SEQUENCE [LARGE SCALE GENOMIC DNA]</scope>
</reference>
<comment type="similarity">
    <text evidence="1">Belongs to the proteasome subunit S5B/HSM3 family.</text>
</comment>
<dbReference type="InterPro" id="IPR016024">
    <property type="entry name" value="ARM-type_fold"/>
</dbReference>
<dbReference type="Pfam" id="PF10508">
    <property type="entry name" value="Proteasom_PSMB"/>
    <property type="match status" value="1"/>
</dbReference>
<accession>A0A6H5H0E1</accession>
<gene>
    <name evidence="3" type="ORF">NTEN_LOCUS15561</name>
</gene>
<proteinExistence type="inferred from homology"/>
<dbReference type="Proteomes" id="UP000479000">
    <property type="component" value="Unassembled WGS sequence"/>
</dbReference>
<dbReference type="AlphaFoldDB" id="A0A6H5H0E1"/>
<dbReference type="GO" id="GO:0043248">
    <property type="term" value="P:proteasome assembly"/>
    <property type="evidence" value="ECO:0007669"/>
    <property type="project" value="InterPro"/>
</dbReference>
<evidence type="ECO:0000256" key="1">
    <source>
        <dbReference type="ARBA" id="ARBA00006823"/>
    </source>
</evidence>
<dbReference type="InterPro" id="IPR019538">
    <property type="entry name" value="PSMD5"/>
</dbReference>